<evidence type="ECO:0000256" key="2">
    <source>
        <dbReference type="ARBA" id="ARBA00022729"/>
    </source>
</evidence>
<evidence type="ECO:0000259" key="4">
    <source>
        <dbReference type="Pfam" id="PF22244"/>
    </source>
</evidence>
<dbReference type="InterPro" id="IPR054579">
    <property type="entry name" value="GCE-like_dom"/>
</dbReference>
<dbReference type="Gene3D" id="3.40.50.1820">
    <property type="entry name" value="alpha/beta hydrolase"/>
    <property type="match status" value="1"/>
</dbReference>
<dbReference type="AlphaFoldDB" id="A0A517MTI3"/>
<keyword evidence="3" id="KW-0378">Hydrolase</keyword>
<dbReference type="EMBL" id="CP036263">
    <property type="protein sequence ID" value="QDS98195.1"/>
    <property type="molecule type" value="Genomic_DNA"/>
</dbReference>
<keyword evidence="6" id="KW-1185">Reference proteome</keyword>
<dbReference type="SUPFAM" id="SSF53474">
    <property type="entry name" value="alpha/beta-Hydrolases"/>
    <property type="match status" value="1"/>
</dbReference>
<feature type="domain" description="4-O-methyl-glucuronoyl methylesterase-like" evidence="4">
    <location>
        <begin position="250"/>
        <end position="402"/>
    </location>
</feature>
<dbReference type="Proteomes" id="UP000319852">
    <property type="component" value="Chromosome"/>
</dbReference>
<organism evidence="5 6">
    <name type="scientific">Adhaeretor mobilis</name>
    <dbReference type="NCBI Taxonomy" id="1930276"/>
    <lineage>
        <taxon>Bacteria</taxon>
        <taxon>Pseudomonadati</taxon>
        <taxon>Planctomycetota</taxon>
        <taxon>Planctomycetia</taxon>
        <taxon>Pirellulales</taxon>
        <taxon>Lacipirellulaceae</taxon>
        <taxon>Adhaeretor</taxon>
    </lineage>
</organism>
<dbReference type="GO" id="GO:0052689">
    <property type="term" value="F:carboxylic ester hydrolase activity"/>
    <property type="evidence" value="ECO:0007669"/>
    <property type="project" value="UniProtKB-KW"/>
</dbReference>
<name>A0A517MTI3_9BACT</name>
<evidence type="ECO:0000313" key="6">
    <source>
        <dbReference type="Proteomes" id="UP000319852"/>
    </source>
</evidence>
<dbReference type="KEGG" id="amob:HG15A2_14680"/>
<evidence type="ECO:0000313" key="5">
    <source>
        <dbReference type="EMBL" id="QDS98195.1"/>
    </source>
</evidence>
<evidence type="ECO:0000256" key="1">
    <source>
        <dbReference type="ARBA" id="ARBA00022487"/>
    </source>
</evidence>
<dbReference type="InterPro" id="IPR029058">
    <property type="entry name" value="AB_hydrolase_fold"/>
</dbReference>
<proteinExistence type="predicted"/>
<evidence type="ECO:0000256" key="3">
    <source>
        <dbReference type="ARBA" id="ARBA00022801"/>
    </source>
</evidence>
<keyword evidence="1" id="KW-0719">Serine esterase</keyword>
<reference evidence="5 6" key="1">
    <citation type="submission" date="2019-02" db="EMBL/GenBank/DDBJ databases">
        <title>Deep-cultivation of Planctomycetes and their phenomic and genomic characterization uncovers novel biology.</title>
        <authorList>
            <person name="Wiegand S."/>
            <person name="Jogler M."/>
            <person name="Boedeker C."/>
            <person name="Pinto D."/>
            <person name="Vollmers J."/>
            <person name="Rivas-Marin E."/>
            <person name="Kohn T."/>
            <person name="Peeters S.H."/>
            <person name="Heuer A."/>
            <person name="Rast P."/>
            <person name="Oberbeckmann S."/>
            <person name="Bunk B."/>
            <person name="Jeske O."/>
            <person name="Meyerdierks A."/>
            <person name="Storesund J.E."/>
            <person name="Kallscheuer N."/>
            <person name="Luecker S."/>
            <person name="Lage O.M."/>
            <person name="Pohl T."/>
            <person name="Merkel B.J."/>
            <person name="Hornburger P."/>
            <person name="Mueller R.-W."/>
            <person name="Bruemmer F."/>
            <person name="Labrenz M."/>
            <person name="Spormann A.M."/>
            <person name="Op den Camp H."/>
            <person name="Overmann J."/>
            <person name="Amann R."/>
            <person name="Jetten M.S.M."/>
            <person name="Mascher T."/>
            <person name="Medema M.H."/>
            <person name="Devos D.P."/>
            <person name="Kaster A.-K."/>
            <person name="Ovreas L."/>
            <person name="Rohde M."/>
            <person name="Galperin M.Y."/>
            <person name="Jogler C."/>
        </authorList>
    </citation>
    <scope>NUCLEOTIDE SEQUENCE [LARGE SCALE GENOMIC DNA]</scope>
    <source>
        <strain evidence="5 6">HG15A2</strain>
    </source>
</reference>
<accession>A0A517MTI3</accession>
<dbReference type="Pfam" id="PF22244">
    <property type="entry name" value="GCE_fung"/>
    <property type="match status" value="1"/>
</dbReference>
<sequence>MMWCMLLFLPKKLFMEHLVSRAFCISISAILASTTLSQTVFADKPSANYDEAKAPSYTLPDPLIDNSGKKLSDVSEWKSRRREILNLFEDQVYGRIPAEATTCDVEVRVVEQTDDALQGKARRIQFEVAPLRNGKPLFRIGVLTYLPLTDHPAPCFLALNFFGNQSVHADPEILLNKNWIGNKVDGVVDGRVTEAARGVRSTRWDVEEIIGRGYGLVTAYYGDIDPDRHDFTDGAHSYFYSEGQTAPAADEWGSIAAWAWGLSKIRQAIGENPKLLAEIDSERMIVFGHSRLGKTALWAGAIDPKFAMIISNDSGCGGAALSSRAFGETVGLINRQFPHWFCDNFNKYNENESALPVDQHELIALCAPRPVYVASAQGDRWADPRGEFLACLHASPVYELLGVAGLPADKMPMAGTTMSTGRLNYHIRPGGHDVQAFDWRAYLTFADRLLPERR</sequence>
<gene>
    <name evidence="5" type="ORF">HG15A2_14680</name>
</gene>
<keyword evidence="2" id="KW-0732">Signal</keyword>
<protein>
    <recommendedName>
        <fullName evidence="4">4-O-methyl-glucuronoyl methylesterase-like domain-containing protein</fullName>
    </recommendedName>
</protein>